<protein>
    <submittedName>
        <fullName evidence="1">Uncharacterized protein</fullName>
    </submittedName>
</protein>
<evidence type="ECO:0000313" key="1">
    <source>
        <dbReference type="EMBL" id="SVA11218.1"/>
    </source>
</evidence>
<gene>
    <name evidence="1" type="ORF">METZ01_LOCUS64072</name>
</gene>
<proteinExistence type="predicted"/>
<reference evidence="1" key="1">
    <citation type="submission" date="2018-05" db="EMBL/GenBank/DDBJ databases">
        <authorList>
            <person name="Lanie J.A."/>
            <person name="Ng W.-L."/>
            <person name="Kazmierczak K.M."/>
            <person name="Andrzejewski T.M."/>
            <person name="Davidsen T.M."/>
            <person name="Wayne K.J."/>
            <person name="Tettelin H."/>
            <person name="Glass J.I."/>
            <person name="Rusch D."/>
            <person name="Podicherti R."/>
            <person name="Tsui H.-C.T."/>
            <person name="Winkler M.E."/>
        </authorList>
    </citation>
    <scope>NUCLEOTIDE SEQUENCE</scope>
</reference>
<organism evidence="1">
    <name type="scientific">marine metagenome</name>
    <dbReference type="NCBI Taxonomy" id="408172"/>
    <lineage>
        <taxon>unclassified sequences</taxon>
        <taxon>metagenomes</taxon>
        <taxon>ecological metagenomes</taxon>
    </lineage>
</organism>
<sequence length="123" mass="12592">MKRRLATVIGLVMAAFMVAVIAQSNAAGEWNITATGAQGTTTSTMTLEQDGETLTGTLNLAEGGSMALKGMISGNAVNFSGEMDAGGTPIELVVTGTLDGDELTGTYEMGEFASGDYTATRTQ</sequence>
<accession>A0A381T6J9</accession>
<dbReference type="EMBL" id="UINC01004029">
    <property type="protein sequence ID" value="SVA11218.1"/>
    <property type="molecule type" value="Genomic_DNA"/>
</dbReference>
<name>A0A381T6J9_9ZZZZ</name>
<dbReference type="AlphaFoldDB" id="A0A381T6J9"/>